<feature type="non-terminal residue" evidence="1">
    <location>
        <position position="1"/>
    </location>
</feature>
<sequence length="155" mass="17472">QAVPESSSITRGSEIQRRRQCCDSGRRSAILLRCSLLVVWDDYTRSRYLLYQALPAMWWVRQAVTRGPISRETQLWLLLLPKASRSSMRGRKLVAMASLERLVVEYFLSPRTDPASKMQFPLHTVACRAPNSMACSAGGISLQGAGHTRRSLARH</sequence>
<evidence type="ECO:0000313" key="2">
    <source>
        <dbReference type="Proteomes" id="UP000236621"/>
    </source>
</evidence>
<feature type="non-terminal residue" evidence="1">
    <location>
        <position position="155"/>
    </location>
</feature>
<gene>
    <name evidence="1" type="ORF">TCAP_07200</name>
</gene>
<dbReference type="EMBL" id="NRSZ01001225">
    <property type="protein sequence ID" value="PNY21900.1"/>
    <property type="molecule type" value="Genomic_DNA"/>
</dbReference>
<protein>
    <submittedName>
        <fullName evidence="1">Uncharacterized protein</fullName>
    </submittedName>
</protein>
<accession>A0A2K3Q2R7</accession>
<name>A0A2K3Q2R7_9HYPO</name>
<keyword evidence="2" id="KW-1185">Reference proteome</keyword>
<organism evidence="1 2">
    <name type="scientific">Tolypocladium capitatum</name>
    <dbReference type="NCBI Taxonomy" id="45235"/>
    <lineage>
        <taxon>Eukaryota</taxon>
        <taxon>Fungi</taxon>
        <taxon>Dikarya</taxon>
        <taxon>Ascomycota</taxon>
        <taxon>Pezizomycotina</taxon>
        <taxon>Sordariomycetes</taxon>
        <taxon>Hypocreomycetidae</taxon>
        <taxon>Hypocreales</taxon>
        <taxon>Ophiocordycipitaceae</taxon>
        <taxon>Tolypocladium</taxon>
    </lineage>
</organism>
<dbReference type="AlphaFoldDB" id="A0A2K3Q2R7"/>
<reference evidence="1 2" key="1">
    <citation type="submission" date="2017-08" db="EMBL/GenBank/DDBJ databases">
        <title>Harnessing the power of phylogenomics to disentangle the directionality and signatures of interkingdom host jumping in the parasitic fungal genus Tolypocladium.</title>
        <authorList>
            <person name="Quandt C.A."/>
            <person name="Patterson W."/>
            <person name="Spatafora J.W."/>
        </authorList>
    </citation>
    <scope>NUCLEOTIDE SEQUENCE [LARGE SCALE GENOMIC DNA]</scope>
    <source>
        <strain evidence="1 2">CBS 113982</strain>
    </source>
</reference>
<comment type="caution">
    <text evidence="1">The sequence shown here is derived from an EMBL/GenBank/DDBJ whole genome shotgun (WGS) entry which is preliminary data.</text>
</comment>
<proteinExistence type="predicted"/>
<evidence type="ECO:0000313" key="1">
    <source>
        <dbReference type="EMBL" id="PNY21900.1"/>
    </source>
</evidence>
<dbReference type="Proteomes" id="UP000236621">
    <property type="component" value="Unassembled WGS sequence"/>
</dbReference>